<reference evidence="4" key="1">
    <citation type="journal article" date="2017" name="bioRxiv">
        <title>Conservation of a gene cluster reveals novel cercosporin biosynthetic mechanisms and extends production to the genus Colletotrichum.</title>
        <authorList>
            <person name="de Jonge R."/>
            <person name="Ebert M.K."/>
            <person name="Huitt-Roehl C.R."/>
            <person name="Pal P."/>
            <person name="Suttle J.C."/>
            <person name="Spanner R.E."/>
            <person name="Neubauer J.D."/>
            <person name="Jurick W.M.II."/>
            <person name="Stott K.A."/>
            <person name="Secor G.A."/>
            <person name="Thomma B.P.H.J."/>
            <person name="Van de Peer Y."/>
            <person name="Townsend C.A."/>
            <person name="Bolton M.D."/>
        </authorList>
    </citation>
    <scope>NUCLEOTIDE SEQUENCE [LARGE SCALE GENOMIC DNA]</scope>
    <source>
        <strain evidence="4">CBS538.71</strain>
    </source>
</reference>
<dbReference type="OrthoDB" id="3650878at2759"/>
<proteinExistence type="predicted"/>
<evidence type="ECO:0000313" key="4">
    <source>
        <dbReference type="Proteomes" id="UP000237631"/>
    </source>
</evidence>
<evidence type="ECO:0000256" key="1">
    <source>
        <dbReference type="SAM" id="MobiDB-lite"/>
    </source>
</evidence>
<dbReference type="CDD" id="cd18186">
    <property type="entry name" value="BTB_POZ_ZBTB_KLHL-like"/>
    <property type="match status" value="1"/>
</dbReference>
<sequence length="316" mass="35460">MPSPPPSTPSAATPPQSEMLNASLHFRAPAVIIPKLLESPEVTIEVVEAGDKKTFKAPRALICAKSEYFDAAFMNKMKETQTRVLELGEDADVTRVMMRLFVNWLHTGLVYVDEVADIPGITLREAAIPAPSLKRSATAPDNEPSAKRRNSGRTEYSEHTDDIGSTSQTKDGGREDLLAPAEPTAEPEDTEFRDHQDPLTWSYGSLFEVYVFADRYDTSALRNQIMQIIQYKKRDLQDLPGAGSIRFAVANLPPTSPLRRFLRAWFGTCLRIESFERCDLMNLLSRCPPEFLAECMITSIAYRDCKTHNQPRDCVF</sequence>
<name>A0A2S6CK70_9PEZI</name>
<dbReference type="InterPro" id="IPR011333">
    <property type="entry name" value="SKP1/BTB/POZ_sf"/>
</dbReference>
<gene>
    <name evidence="3" type="ORF">CBER1_03142</name>
</gene>
<protein>
    <recommendedName>
        <fullName evidence="2">BTB domain-containing protein</fullName>
    </recommendedName>
</protein>
<comment type="caution">
    <text evidence="3">The sequence shown here is derived from an EMBL/GenBank/DDBJ whole genome shotgun (WGS) entry which is preliminary data.</text>
</comment>
<dbReference type="Gene3D" id="3.30.710.10">
    <property type="entry name" value="Potassium Channel Kv1.1, Chain A"/>
    <property type="match status" value="1"/>
</dbReference>
<dbReference type="AlphaFoldDB" id="A0A2S6CK70"/>
<accession>A0A2S6CK70</accession>
<feature type="domain" description="BTB" evidence="2">
    <location>
        <begin position="40"/>
        <end position="114"/>
    </location>
</feature>
<dbReference type="SUPFAM" id="SSF54695">
    <property type="entry name" value="POZ domain"/>
    <property type="match status" value="1"/>
</dbReference>
<keyword evidence="4" id="KW-1185">Reference proteome</keyword>
<evidence type="ECO:0000259" key="2">
    <source>
        <dbReference type="PROSITE" id="PS50097"/>
    </source>
</evidence>
<dbReference type="Proteomes" id="UP000237631">
    <property type="component" value="Unassembled WGS sequence"/>
</dbReference>
<dbReference type="InterPro" id="IPR000210">
    <property type="entry name" value="BTB/POZ_dom"/>
</dbReference>
<organism evidence="3 4">
    <name type="scientific">Cercospora berteroae</name>
    <dbReference type="NCBI Taxonomy" id="357750"/>
    <lineage>
        <taxon>Eukaryota</taxon>
        <taxon>Fungi</taxon>
        <taxon>Dikarya</taxon>
        <taxon>Ascomycota</taxon>
        <taxon>Pezizomycotina</taxon>
        <taxon>Dothideomycetes</taxon>
        <taxon>Dothideomycetidae</taxon>
        <taxon>Mycosphaerellales</taxon>
        <taxon>Mycosphaerellaceae</taxon>
        <taxon>Cercospora</taxon>
    </lineage>
</organism>
<dbReference type="PANTHER" id="PTHR47843:SF2">
    <property type="entry name" value="BTB DOMAIN-CONTAINING PROTEIN"/>
    <property type="match status" value="1"/>
</dbReference>
<feature type="region of interest" description="Disordered" evidence="1">
    <location>
        <begin position="132"/>
        <end position="196"/>
    </location>
</feature>
<evidence type="ECO:0000313" key="3">
    <source>
        <dbReference type="EMBL" id="PPJ60111.1"/>
    </source>
</evidence>
<dbReference type="PANTHER" id="PTHR47843">
    <property type="entry name" value="BTB DOMAIN-CONTAINING PROTEIN-RELATED"/>
    <property type="match status" value="1"/>
</dbReference>
<dbReference type="STRING" id="357750.A0A2S6CK70"/>
<dbReference type="Pfam" id="PF00651">
    <property type="entry name" value="BTB"/>
    <property type="match status" value="1"/>
</dbReference>
<dbReference type="PROSITE" id="PS50097">
    <property type="entry name" value="BTB"/>
    <property type="match status" value="1"/>
</dbReference>
<dbReference type="EMBL" id="PNEN01000313">
    <property type="protein sequence ID" value="PPJ60111.1"/>
    <property type="molecule type" value="Genomic_DNA"/>
</dbReference>